<feature type="region of interest" description="Disordered" evidence="6">
    <location>
        <begin position="92"/>
        <end position="112"/>
    </location>
</feature>
<comment type="subcellular location">
    <subcellularLocation>
        <location evidence="1">Membrane</location>
        <topology evidence="1">Multi-pass membrane protein</topology>
    </subcellularLocation>
</comment>
<name>U4L018_PYROM</name>
<dbReference type="PANTHER" id="PTHR11206">
    <property type="entry name" value="MULTIDRUG RESISTANCE PROTEIN"/>
    <property type="match status" value="1"/>
</dbReference>
<dbReference type="GO" id="GO:0016020">
    <property type="term" value="C:membrane"/>
    <property type="evidence" value="ECO:0007669"/>
    <property type="project" value="UniProtKB-SubCell"/>
</dbReference>
<evidence type="ECO:0000256" key="6">
    <source>
        <dbReference type="SAM" id="MobiDB-lite"/>
    </source>
</evidence>
<evidence type="ECO:0000256" key="1">
    <source>
        <dbReference type="ARBA" id="ARBA00004141"/>
    </source>
</evidence>
<dbReference type="OMA" id="AAWFELF"/>
<keyword evidence="3 7" id="KW-0812">Transmembrane</keyword>
<feature type="transmembrane region" description="Helical" evidence="7">
    <location>
        <begin position="412"/>
        <end position="432"/>
    </location>
</feature>
<feature type="transmembrane region" description="Helical" evidence="7">
    <location>
        <begin position="297"/>
        <end position="319"/>
    </location>
</feature>
<gene>
    <name evidence="8" type="ORF">PCON_06964</name>
</gene>
<feature type="transmembrane region" description="Helical" evidence="7">
    <location>
        <begin position="552"/>
        <end position="573"/>
    </location>
</feature>
<feature type="region of interest" description="Disordered" evidence="6">
    <location>
        <begin position="1"/>
        <end position="36"/>
    </location>
</feature>
<evidence type="ECO:0000313" key="9">
    <source>
        <dbReference type="Proteomes" id="UP000018144"/>
    </source>
</evidence>
<evidence type="ECO:0000256" key="7">
    <source>
        <dbReference type="SAM" id="Phobius"/>
    </source>
</evidence>
<comment type="similarity">
    <text evidence="2">Belongs to the multi antimicrobial extrusion (MATE) (TC 2.A.66.1) family.</text>
</comment>
<accession>U4L018</accession>
<evidence type="ECO:0000256" key="2">
    <source>
        <dbReference type="ARBA" id="ARBA00010199"/>
    </source>
</evidence>
<sequence>MTNDKRHLIPPSANNKSHDSFDDDEQQHNSANRDLVGSYRRTSFAYGEFRPTFIPGSPLSTSINTLPATERETMREQEQELLRDSVKNYGSYGTLPRPTTSSSNASLTSLGPPEFPEFLNERSRLLRETACWEEAVERGAIHTTYLREAKVVLQSAPLLYITFALQYSLTIASIFSAGRLGKDQLAGVSLGSMTATITGYAVYQGLTTALDTLCSQSYGSGNKTLVGLHLQRMVYFLFCVSVPIAIVWVYSEPILNAMVPEKELVAFASLYLRILTLGLPAYAMFESGKRFLQAQGLFMASTYVLLICAPFNAFLNYTLVWNPKIGLGFIGAPIAIVITEWLMALILFLYVKLIAGGECWGGFSKAGLRNWWPMINLAVPGLIMLEAEWLAFEILTLLASYWSTAHVAANSVISTTASLTFQLPFALSVAVSTRVANLLGATLGDSARTTARLGLIMAACVGLFNFALIMVFRRRIVTWFSDDPEVIRLYIGAVPLAATFQLFDAFGTCTAGLLRGQGRQHLGSYINLTAYYILALPIAFVLAFYWNWELVGLWTGVAFGLLFIAVVEVVIILRTNWDQVVDEAKTRVEHS</sequence>
<keyword evidence="4 7" id="KW-1133">Transmembrane helix</keyword>
<dbReference type="Pfam" id="PF01554">
    <property type="entry name" value="MatE"/>
    <property type="match status" value="2"/>
</dbReference>
<feature type="transmembrane region" description="Helical" evidence="7">
    <location>
        <begin position="453"/>
        <end position="472"/>
    </location>
</feature>
<protein>
    <submittedName>
        <fullName evidence="8">Similar to Ethionine resistance-conferring protein 1 acc. no. P38767</fullName>
    </submittedName>
</protein>
<feature type="transmembrane region" description="Helical" evidence="7">
    <location>
        <begin position="526"/>
        <end position="546"/>
    </location>
</feature>
<keyword evidence="5 7" id="KW-0472">Membrane</keyword>
<dbReference type="eggNOG" id="KOG1347">
    <property type="taxonomic scope" value="Eukaryota"/>
</dbReference>
<dbReference type="InterPro" id="IPR002528">
    <property type="entry name" value="MATE_fam"/>
</dbReference>
<reference evidence="8 9" key="1">
    <citation type="journal article" date="2013" name="PLoS Genet.">
        <title>The genome and development-dependent transcriptomes of Pyronema confluens: a window into fungal evolution.</title>
        <authorList>
            <person name="Traeger S."/>
            <person name="Altegoer F."/>
            <person name="Freitag M."/>
            <person name="Gabaldon T."/>
            <person name="Kempken F."/>
            <person name="Kumar A."/>
            <person name="Marcet-Houben M."/>
            <person name="Poggeler S."/>
            <person name="Stajich J.E."/>
            <person name="Nowrousian M."/>
        </authorList>
    </citation>
    <scope>NUCLEOTIDE SEQUENCE [LARGE SCALE GENOMIC DNA]</scope>
    <source>
        <strain evidence="9">CBS 100304</strain>
        <tissue evidence="8">Vegetative mycelium</tissue>
    </source>
</reference>
<feature type="transmembrane region" description="Helical" evidence="7">
    <location>
        <begin position="371"/>
        <end position="392"/>
    </location>
</feature>
<feature type="compositionally biased region" description="Low complexity" evidence="6">
    <location>
        <begin position="99"/>
        <end position="110"/>
    </location>
</feature>
<dbReference type="NCBIfam" id="TIGR00797">
    <property type="entry name" value="matE"/>
    <property type="match status" value="1"/>
</dbReference>
<proteinExistence type="inferred from homology"/>
<organism evidence="8 9">
    <name type="scientific">Pyronema omphalodes (strain CBS 100304)</name>
    <name type="common">Pyronema confluens</name>
    <dbReference type="NCBI Taxonomy" id="1076935"/>
    <lineage>
        <taxon>Eukaryota</taxon>
        <taxon>Fungi</taxon>
        <taxon>Dikarya</taxon>
        <taxon>Ascomycota</taxon>
        <taxon>Pezizomycotina</taxon>
        <taxon>Pezizomycetes</taxon>
        <taxon>Pezizales</taxon>
        <taxon>Pyronemataceae</taxon>
        <taxon>Pyronema</taxon>
    </lineage>
</organism>
<dbReference type="GO" id="GO:1990961">
    <property type="term" value="P:xenobiotic detoxification by transmembrane export across the plasma membrane"/>
    <property type="evidence" value="ECO:0007669"/>
    <property type="project" value="InterPro"/>
</dbReference>
<dbReference type="GO" id="GO:0015297">
    <property type="term" value="F:antiporter activity"/>
    <property type="evidence" value="ECO:0007669"/>
    <property type="project" value="InterPro"/>
</dbReference>
<evidence type="ECO:0000313" key="8">
    <source>
        <dbReference type="EMBL" id="CCX07375.1"/>
    </source>
</evidence>
<feature type="transmembrane region" description="Helical" evidence="7">
    <location>
        <begin position="263"/>
        <end position="285"/>
    </location>
</feature>
<evidence type="ECO:0000256" key="3">
    <source>
        <dbReference type="ARBA" id="ARBA00022692"/>
    </source>
</evidence>
<feature type="transmembrane region" description="Helical" evidence="7">
    <location>
        <begin position="233"/>
        <end position="251"/>
    </location>
</feature>
<dbReference type="STRING" id="1076935.U4L018"/>
<dbReference type="Proteomes" id="UP000018144">
    <property type="component" value="Unassembled WGS sequence"/>
</dbReference>
<dbReference type="AlphaFoldDB" id="U4L018"/>
<dbReference type="GO" id="GO:0042910">
    <property type="term" value="F:xenobiotic transmembrane transporter activity"/>
    <property type="evidence" value="ECO:0007669"/>
    <property type="project" value="InterPro"/>
</dbReference>
<dbReference type="CDD" id="cd13132">
    <property type="entry name" value="MATE_eukaryotic"/>
    <property type="match status" value="1"/>
</dbReference>
<feature type="transmembrane region" description="Helical" evidence="7">
    <location>
        <begin position="325"/>
        <end position="350"/>
    </location>
</feature>
<evidence type="ECO:0000256" key="4">
    <source>
        <dbReference type="ARBA" id="ARBA00022989"/>
    </source>
</evidence>
<evidence type="ECO:0000256" key="5">
    <source>
        <dbReference type="ARBA" id="ARBA00023136"/>
    </source>
</evidence>
<dbReference type="InterPro" id="IPR045069">
    <property type="entry name" value="MATE_euk"/>
</dbReference>
<dbReference type="OrthoDB" id="2126698at2759"/>
<dbReference type="EMBL" id="HF935349">
    <property type="protein sequence ID" value="CCX07375.1"/>
    <property type="molecule type" value="Genomic_DNA"/>
</dbReference>
<keyword evidence="9" id="KW-1185">Reference proteome</keyword>